<accession>A0A1H9ILQ0</accession>
<proteinExistence type="predicted"/>
<dbReference type="STRING" id="355243.SAMN03080615_02632"/>
<evidence type="ECO:0000313" key="3">
    <source>
        <dbReference type="Proteomes" id="UP000198749"/>
    </source>
</evidence>
<evidence type="ECO:0000313" key="2">
    <source>
        <dbReference type="EMBL" id="SEQ75412.1"/>
    </source>
</evidence>
<dbReference type="EMBL" id="FOGB01000007">
    <property type="protein sequence ID" value="SEQ75412.1"/>
    <property type="molecule type" value="Genomic_DNA"/>
</dbReference>
<gene>
    <name evidence="2" type="ORF">SAMN03080615_02632</name>
</gene>
<dbReference type="InterPro" id="IPR029041">
    <property type="entry name" value="FAD-linked_oxidoreductase-like"/>
</dbReference>
<organism evidence="2 3">
    <name type="scientific">Amphritea atlantica</name>
    <dbReference type="NCBI Taxonomy" id="355243"/>
    <lineage>
        <taxon>Bacteria</taxon>
        <taxon>Pseudomonadati</taxon>
        <taxon>Pseudomonadota</taxon>
        <taxon>Gammaproteobacteria</taxon>
        <taxon>Oceanospirillales</taxon>
        <taxon>Oceanospirillaceae</taxon>
        <taxon>Amphritea</taxon>
    </lineage>
</organism>
<protein>
    <submittedName>
        <fullName evidence="2">Methylenetetrahydrofolate reductase (NADPH)</fullName>
    </submittedName>
</protein>
<keyword evidence="3" id="KW-1185">Reference proteome</keyword>
<dbReference type="Gene3D" id="3.20.20.220">
    <property type="match status" value="1"/>
</dbReference>
<dbReference type="SUPFAM" id="SSF51730">
    <property type="entry name" value="FAD-linked oxidoreductase"/>
    <property type="match status" value="1"/>
</dbReference>
<dbReference type="OrthoDB" id="9812555at2"/>
<dbReference type="RefSeq" id="WP_091358953.1">
    <property type="nucleotide sequence ID" value="NZ_AP025284.1"/>
</dbReference>
<dbReference type="UniPathway" id="UPA00193"/>
<dbReference type="GO" id="GO:0035999">
    <property type="term" value="P:tetrahydrofolate interconversion"/>
    <property type="evidence" value="ECO:0007669"/>
    <property type="project" value="UniProtKB-UniPathway"/>
</dbReference>
<reference evidence="3" key="1">
    <citation type="submission" date="2016-10" db="EMBL/GenBank/DDBJ databases">
        <authorList>
            <person name="Varghese N."/>
            <person name="Submissions S."/>
        </authorList>
    </citation>
    <scope>NUCLEOTIDE SEQUENCE [LARGE SCALE GENOMIC DNA]</scope>
    <source>
        <strain evidence="3">DSM 18887</strain>
    </source>
</reference>
<keyword evidence="1" id="KW-0560">Oxidoreductase</keyword>
<name>A0A1H9ILQ0_9GAMM</name>
<evidence type="ECO:0000256" key="1">
    <source>
        <dbReference type="ARBA" id="ARBA00023002"/>
    </source>
</evidence>
<dbReference type="Proteomes" id="UP000198749">
    <property type="component" value="Unassembled WGS sequence"/>
</dbReference>
<dbReference type="AlphaFoldDB" id="A0A1H9ILQ0"/>
<dbReference type="GO" id="GO:0016491">
    <property type="term" value="F:oxidoreductase activity"/>
    <property type="evidence" value="ECO:0007669"/>
    <property type="project" value="UniProtKB-KW"/>
</dbReference>
<sequence>MHIVQPDNTAAIEKSPSAAAYTLEVTGKEIRQIEIAAPLIPPGTPINIAFLGNENPDQRVNAARVIRECGFEPVPIISSRRLRSEEDLNSLITQLNRAACPSRYIFVGGDPATPAGPYTDSLALLASGVLQRHDIHHVGIVGYPDGHPKISTDKLWHALEWKYQLLRDAHCTLEITTQFGFDTEAIVRWIRQLRDRGIDAPVNIGVPGPASISQLLRYAKQFGVVASTEIAGRYGLSLATLLRKSVADHFWADLVRGLAEKELGDIGYHLYPFGGIKDGVRWMNSRVCNDQPLADSSGLEV</sequence>